<name>A0A1I1RCG8_9GAMM</name>
<protein>
    <submittedName>
        <fullName evidence="2">GlyGly-CTERM domain-containing protein</fullName>
    </submittedName>
</protein>
<dbReference type="Gene3D" id="2.60.40.10">
    <property type="entry name" value="Immunoglobulins"/>
    <property type="match status" value="1"/>
</dbReference>
<dbReference type="EMBL" id="FOLO01000048">
    <property type="protein sequence ID" value="SFD31942.1"/>
    <property type="molecule type" value="Genomic_DNA"/>
</dbReference>
<evidence type="ECO:0000256" key="1">
    <source>
        <dbReference type="SAM" id="Phobius"/>
    </source>
</evidence>
<feature type="transmembrane region" description="Helical" evidence="1">
    <location>
        <begin position="21"/>
        <end position="42"/>
    </location>
</feature>
<gene>
    <name evidence="2" type="ORF">SAMN02745724_04191</name>
</gene>
<keyword evidence="1" id="KW-0812">Transmembrane</keyword>
<reference evidence="2 3" key="1">
    <citation type="submission" date="2016-10" db="EMBL/GenBank/DDBJ databases">
        <authorList>
            <person name="de Groot N.N."/>
        </authorList>
    </citation>
    <scope>NUCLEOTIDE SEQUENCE [LARGE SCALE GENOMIC DNA]</scope>
    <source>
        <strain evidence="2 3">DSM 6059</strain>
    </source>
</reference>
<accession>A0A1I1RCG8</accession>
<dbReference type="Proteomes" id="UP000198862">
    <property type="component" value="Unassembled WGS sequence"/>
</dbReference>
<dbReference type="Gene3D" id="2.60.120.380">
    <property type="match status" value="1"/>
</dbReference>
<dbReference type="STRING" id="1123010.SAMN02745724_04191"/>
<dbReference type="RefSeq" id="WP_091989302.1">
    <property type="nucleotide sequence ID" value="NZ_FOLO01000048.1"/>
</dbReference>
<dbReference type="Pfam" id="PF17963">
    <property type="entry name" value="Big_9"/>
    <property type="match status" value="1"/>
</dbReference>
<organism evidence="2 3">
    <name type="scientific">Pseudoalteromonas denitrificans DSM 6059</name>
    <dbReference type="NCBI Taxonomy" id="1123010"/>
    <lineage>
        <taxon>Bacteria</taxon>
        <taxon>Pseudomonadati</taxon>
        <taxon>Pseudomonadota</taxon>
        <taxon>Gammaproteobacteria</taxon>
        <taxon>Alteromonadales</taxon>
        <taxon>Pseudoalteromonadaceae</taxon>
        <taxon>Pseudoalteromonas</taxon>
    </lineage>
</organism>
<keyword evidence="1" id="KW-1133">Transmembrane helix</keyword>
<dbReference type="InterPro" id="IPR013783">
    <property type="entry name" value="Ig-like_fold"/>
</dbReference>
<dbReference type="AlphaFoldDB" id="A0A1I1RCG8"/>
<evidence type="ECO:0000313" key="2">
    <source>
        <dbReference type="EMBL" id="SFD31942.1"/>
    </source>
</evidence>
<sequence length="1105" mass="119058">MSYVKTGIDEACLSIPIKSKLNCAMTLIFIGMSTFGTAATYANDIKIDDTVRTKVMSGAKNIAVSNPSHFNQNLGQMSSPDNWQPGDAVKVANPRHIRDIQGLLPSVNEVAIGQDPLLSKQFNQAEKRSSTSAVNVGINIDGLGFTGVNPPDTTGDIGIKYFIQSINGSEGSIFAIYDKTNGEKVAGPLKMADLATGDCTSTMGDPIILFDEKAKRWMITEFTNESTKKMCVYISKSEDPVAGGWYGYDFAAPEFPDYPKFSRMGGVYYISANEGGGAIYAIEREQMLKGKPARMQRQTVPSLAGFGFQSITPVDVDGESDPVAGTPGYFIRHRDDELHNSGANDANKDFLELWKYSVDFNNADNSKVEGPINIPVTDFDSNFTCDGFGCLAQKGSETPVDPLKEVVMYKAQYRKFSGHESIVGNYVTKTKGNVATLRWFELRKIGDGQYSLHDEGAYNVDDGSSRYMAASAMDSSGNLAIAYMVTGPDRYPSLAFTGRLASDTAGTMSFGENVIVEGTGPLSTVRDGDYAQMGVDPVDNCTFWFTGEYSGKDGQWGTRITSFKVPSCGDPNPGFTLSSSNTSQKICKAGNLEPINISISGYNEFNKAVNLSLADLPTQLSGNFSANPILPGKTAALNMLVAQNTSAGSYSFNINASSEGVKPKSSSASIEVVTDKPAVSLTVPNNEATDVKLLPTFEWSKDALAQSYIIDIATDAEFSSIVATATINGGDKYRPSQKLAEKTKYFWRVKASNICGETIAEVKSFTTGEDIGSGTQADPYFLKENEPYSGINVAANEMVYFVANFEQAPTSLTLKLTADNGDGDLYAGFSEVPQSRDDLVCSSENPDTSIEECIIENPQAGKYFVMVSGYAELSNATLLAITPPPVPAQITGQTPVVINEDTFTMLSPENLAITDPDSAAKDFILKVGAGENYQLFDNVLQPKANFYGELTVPVKIFDGKVDSESFNLKITVKPVNDTPKANSDIAAVKQDSKSNMISVIENDTDVDMEDVLTIKSVDYNGGGVVEIKENKISYVPKAGFSGIEKFNYTISDKAGAESQSSVTIVVEAKPVVAPAAETQSKKSSGSLAFIIMLMLPLMWGRRSKP</sequence>
<dbReference type="Gene3D" id="2.60.40.2810">
    <property type="match status" value="1"/>
</dbReference>
<keyword evidence="1" id="KW-0472">Membrane</keyword>
<evidence type="ECO:0000313" key="3">
    <source>
        <dbReference type="Proteomes" id="UP000198862"/>
    </source>
</evidence>
<dbReference type="OrthoDB" id="6244278at2"/>
<proteinExistence type="predicted"/>
<keyword evidence="3" id="KW-1185">Reference proteome</keyword>